<organism evidence="1 2">
    <name type="scientific">Pleurodeles waltl</name>
    <name type="common">Iberian ribbed newt</name>
    <dbReference type="NCBI Taxonomy" id="8319"/>
    <lineage>
        <taxon>Eukaryota</taxon>
        <taxon>Metazoa</taxon>
        <taxon>Chordata</taxon>
        <taxon>Craniata</taxon>
        <taxon>Vertebrata</taxon>
        <taxon>Euteleostomi</taxon>
        <taxon>Amphibia</taxon>
        <taxon>Batrachia</taxon>
        <taxon>Caudata</taxon>
        <taxon>Salamandroidea</taxon>
        <taxon>Salamandridae</taxon>
        <taxon>Pleurodelinae</taxon>
        <taxon>Pleurodeles</taxon>
    </lineage>
</organism>
<reference evidence="1" key="1">
    <citation type="journal article" date="2022" name="bioRxiv">
        <title>Sequencing and chromosome-scale assembly of the giantPleurodeles waltlgenome.</title>
        <authorList>
            <person name="Brown T."/>
            <person name="Elewa A."/>
            <person name="Iarovenko S."/>
            <person name="Subramanian E."/>
            <person name="Araus A.J."/>
            <person name="Petzold A."/>
            <person name="Susuki M."/>
            <person name="Suzuki K.-i.T."/>
            <person name="Hayashi T."/>
            <person name="Toyoda A."/>
            <person name="Oliveira C."/>
            <person name="Osipova E."/>
            <person name="Leigh N.D."/>
            <person name="Simon A."/>
            <person name="Yun M.H."/>
        </authorList>
    </citation>
    <scope>NUCLEOTIDE SEQUENCE</scope>
    <source>
        <strain evidence="1">20211129_DDA</strain>
        <tissue evidence="1">Liver</tissue>
    </source>
</reference>
<gene>
    <name evidence="1" type="ORF">NDU88_009306</name>
</gene>
<sequence>MTSAKGPQPVVLSHTTACPEEEATMERILQEVSAVGRRLEGMDSAISSLAAETKSICLDIVGFQSCVSGLEQRVATVEDHLNPTLDRDQKLLYLRSTLIYLEDRSHVSFFGFLEQTVGKDTQAFLRNALHTLMSLTFDPLLEFQRVHRLGPKRQDGASRSHPIIVGLLRHGQACQFHLAVRSHGPFRTEGI</sequence>
<accession>A0AAV7PRQ4</accession>
<dbReference type="Proteomes" id="UP001066276">
    <property type="component" value="Chromosome 7"/>
</dbReference>
<proteinExistence type="predicted"/>
<evidence type="ECO:0000313" key="1">
    <source>
        <dbReference type="EMBL" id="KAJ1130962.1"/>
    </source>
</evidence>
<dbReference type="Gene3D" id="3.30.70.1820">
    <property type="entry name" value="L1 transposable element, RRM domain"/>
    <property type="match status" value="1"/>
</dbReference>
<name>A0AAV7PRQ4_PLEWA</name>
<comment type="caution">
    <text evidence="1">The sequence shown here is derived from an EMBL/GenBank/DDBJ whole genome shotgun (WGS) entry which is preliminary data.</text>
</comment>
<dbReference type="EMBL" id="JANPWB010000011">
    <property type="protein sequence ID" value="KAJ1130962.1"/>
    <property type="molecule type" value="Genomic_DNA"/>
</dbReference>
<evidence type="ECO:0000313" key="2">
    <source>
        <dbReference type="Proteomes" id="UP001066276"/>
    </source>
</evidence>
<protein>
    <submittedName>
        <fullName evidence="1">Uncharacterized protein</fullName>
    </submittedName>
</protein>
<keyword evidence="2" id="KW-1185">Reference proteome</keyword>
<dbReference type="AlphaFoldDB" id="A0AAV7PRQ4"/>